<dbReference type="FunFam" id="3.40.640.10:FF:000004">
    <property type="entry name" value="Acetylornithine aminotransferase"/>
    <property type="match status" value="1"/>
</dbReference>
<dbReference type="InterPro" id="IPR050103">
    <property type="entry name" value="Class-III_PLP-dep_AT"/>
</dbReference>
<dbReference type="InterPro" id="IPR015422">
    <property type="entry name" value="PyrdxlP-dep_Trfase_small"/>
</dbReference>
<comment type="caution">
    <text evidence="6">The sequence shown here is derived from an EMBL/GenBank/DDBJ whole genome shotgun (WGS) entry which is preliminary data.</text>
</comment>
<gene>
    <name evidence="6" type="ORF">FHX73_1559</name>
</gene>
<dbReference type="AlphaFoldDB" id="A0A561SF53"/>
<dbReference type="CDD" id="cd00610">
    <property type="entry name" value="OAT_like"/>
    <property type="match status" value="1"/>
</dbReference>
<keyword evidence="2 6" id="KW-0032">Aminotransferase</keyword>
<dbReference type="InterPro" id="IPR049704">
    <property type="entry name" value="Aminotrans_3_PPA_site"/>
</dbReference>
<dbReference type="InterPro" id="IPR005814">
    <property type="entry name" value="Aminotrans_3"/>
</dbReference>
<evidence type="ECO:0000256" key="3">
    <source>
        <dbReference type="ARBA" id="ARBA00022679"/>
    </source>
</evidence>
<dbReference type="InterPro" id="IPR015421">
    <property type="entry name" value="PyrdxlP-dep_Trfase_major"/>
</dbReference>
<evidence type="ECO:0000313" key="7">
    <source>
        <dbReference type="Proteomes" id="UP000317940"/>
    </source>
</evidence>
<keyword evidence="4 5" id="KW-0663">Pyridoxal phosphate</keyword>
<comment type="similarity">
    <text evidence="5">Belongs to the class-III pyridoxal-phosphate-dependent aminotransferase family.</text>
</comment>
<reference evidence="6 7" key="1">
    <citation type="submission" date="2019-06" db="EMBL/GenBank/DDBJ databases">
        <title>Sequencing the genomes of 1000 actinobacteria strains.</title>
        <authorList>
            <person name="Klenk H.-P."/>
        </authorList>
    </citation>
    <scope>NUCLEOTIDE SEQUENCE [LARGE SCALE GENOMIC DNA]</scope>
    <source>
        <strain evidence="6 7">DSM 44826</strain>
    </source>
</reference>
<dbReference type="Gene3D" id="3.40.640.10">
    <property type="entry name" value="Type I PLP-dependent aspartate aminotransferase-like (Major domain)"/>
    <property type="match status" value="1"/>
</dbReference>
<dbReference type="RefSeq" id="WP_145910428.1">
    <property type="nucleotide sequence ID" value="NZ_BAAAMZ010000001.1"/>
</dbReference>
<evidence type="ECO:0000256" key="5">
    <source>
        <dbReference type="RuleBase" id="RU003560"/>
    </source>
</evidence>
<dbReference type="Pfam" id="PF00202">
    <property type="entry name" value="Aminotran_3"/>
    <property type="match status" value="1"/>
</dbReference>
<evidence type="ECO:0000256" key="2">
    <source>
        <dbReference type="ARBA" id="ARBA00022576"/>
    </source>
</evidence>
<dbReference type="Gene3D" id="3.90.1150.10">
    <property type="entry name" value="Aspartate Aminotransferase, domain 1"/>
    <property type="match status" value="1"/>
</dbReference>
<sequence length="422" mass="44076">MNTPAVDGSISTISTDEAIALHRAHLSKGRSQLAAMFGSLVEQSASGARVTTTDGQEFLNCGGYGVFFTGAGHPRIVAAVKEQLEKQALSTRLFLDPVVGLAAQALTSVAPAGLDRVHFAGSGTEATETAIKLARAHGKRRLISTENGYHGKTIGALSLTAKSFYQDPFRPLLPDVEHIPFGDTAALAAALASGDGEACVVLEPVQSEAGVIVPPPGYLKEVAALCREHNAFLVVDEVMTGLGRLGAWWGCDLAEVRPDVLLIGKALSGGVVPVSAALATPEAFAPFDADPFLHTSTYSGAPIAMAAARATVEVIRDEHLVDRAAETGARLLAALRAIAADRAPHLVREVRGAGLLIGVELVDASQAGELLLELVDRHVVVNHSLNAHPVVRFTPPAVITPDEETQLLEAVDGALSAMAKKF</sequence>
<evidence type="ECO:0000256" key="4">
    <source>
        <dbReference type="ARBA" id="ARBA00022898"/>
    </source>
</evidence>
<proteinExistence type="inferred from homology"/>
<dbReference type="PANTHER" id="PTHR11986">
    <property type="entry name" value="AMINOTRANSFERASE CLASS III"/>
    <property type="match status" value="1"/>
</dbReference>
<accession>A0A561SF53</accession>
<keyword evidence="7" id="KW-1185">Reference proteome</keyword>
<dbReference type="EMBL" id="VIWT01000005">
    <property type="protein sequence ID" value="TWF73448.1"/>
    <property type="molecule type" value="Genomic_DNA"/>
</dbReference>
<comment type="cofactor">
    <cofactor evidence="1">
        <name>pyridoxal 5'-phosphate</name>
        <dbReference type="ChEBI" id="CHEBI:597326"/>
    </cofactor>
</comment>
<keyword evidence="3 6" id="KW-0808">Transferase</keyword>
<dbReference type="GO" id="GO:0008483">
    <property type="term" value="F:transaminase activity"/>
    <property type="evidence" value="ECO:0007669"/>
    <property type="project" value="UniProtKB-KW"/>
</dbReference>
<dbReference type="InterPro" id="IPR015424">
    <property type="entry name" value="PyrdxlP-dep_Trfase"/>
</dbReference>
<dbReference type="PANTHER" id="PTHR11986:SF79">
    <property type="entry name" value="ACETYLORNITHINE AMINOTRANSFERASE, MITOCHONDRIAL"/>
    <property type="match status" value="1"/>
</dbReference>
<name>A0A561SF53_9ACTN</name>
<evidence type="ECO:0000313" key="6">
    <source>
        <dbReference type="EMBL" id="TWF73448.1"/>
    </source>
</evidence>
<dbReference type="OrthoDB" id="9801052at2"/>
<dbReference type="PROSITE" id="PS00600">
    <property type="entry name" value="AA_TRANSFER_CLASS_3"/>
    <property type="match status" value="1"/>
</dbReference>
<dbReference type="Proteomes" id="UP000317940">
    <property type="component" value="Unassembled WGS sequence"/>
</dbReference>
<dbReference type="GO" id="GO:0042802">
    <property type="term" value="F:identical protein binding"/>
    <property type="evidence" value="ECO:0007669"/>
    <property type="project" value="TreeGrafter"/>
</dbReference>
<protein>
    <submittedName>
        <fullName evidence="6">Putrescine aminotransferase</fullName>
    </submittedName>
</protein>
<dbReference type="SUPFAM" id="SSF53383">
    <property type="entry name" value="PLP-dependent transferases"/>
    <property type="match status" value="1"/>
</dbReference>
<dbReference type="GO" id="GO:0030170">
    <property type="term" value="F:pyridoxal phosphate binding"/>
    <property type="evidence" value="ECO:0007669"/>
    <property type="project" value="InterPro"/>
</dbReference>
<organism evidence="6 7">
    <name type="scientific">Kitasatospora viridis</name>
    <dbReference type="NCBI Taxonomy" id="281105"/>
    <lineage>
        <taxon>Bacteria</taxon>
        <taxon>Bacillati</taxon>
        <taxon>Actinomycetota</taxon>
        <taxon>Actinomycetes</taxon>
        <taxon>Kitasatosporales</taxon>
        <taxon>Streptomycetaceae</taxon>
        <taxon>Kitasatospora</taxon>
    </lineage>
</organism>
<evidence type="ECO:0000256" key="1">
    <source>
        <dbReference type="ARBA" id="ARBA00001933"/>
    </source>
</evidence>